<gene>
    <name evidence="6" type="ORF">PPAR1163_LOCUS10764</name>
</gene>
<evidence type="ECO:0000256" key="5">
    <source>
        <dbReference type="SAM" id="Phobius"/>
    </source>
</evidence>
<evidence type="ECO:0000256" key="2">
    <source>
        <dbReference type="ARBA" id="ARBA00022692"/>
    </source>
</evidence>
<dbReference type="PANTHER" id="PTHR31419:SF1">
    <property type="entry name" value="PROTEIN PIN-LIKES 6"/>
    <property type="match status" value="1"/>
</dbReference>
<proteinExistence type="predicted"/>
<dbReference type="GO" id="GO:0055085">
    <property type="term" value="P:transmembrane transport"/>
    <property type="evidence" value="ECO:0007669"/>
    <property type="project" value="InterPro"/>
</dbReference>
<dbReference type="InterPro" id="IPR039305">
    <property type="entry name" value="PILS2/6"/>
</dbReference>
<evidence type="ECO:0000313" key="6">
    <source>
        <dbReference type="EMBL" id="CAD9252400.1"/>
    </source>
</evidence>
<feature type="transmembrane region" description="Helical" evidence="5">
    <location>
        <begin position="407"/>
        <end position="428"/>
    </location>
</feature>
<comment type="subcellular location">
    <subcellularLocation>
        <location evidence="1">Membrane</location>
        <topology evidence="1">Multi-pass membrane protein</topology>
    </subcellularLocation>
</comment>
<dbReference type="AlphaFoldDB" id="A0A7S1TZN1"/>
<dbReference type="GO" id="GO:0016020">
    <property type="term" value="C:membrane"/>
    <property type="evidence" value="ECO:0007669"/>
    <property type="project" value="UniProtKB-SubCell"/>
</dbReference>
<keyword evidence="4 5" id="KW-0472">Membrane</keyword>
<dbReference type="EMBL" id="HBGJ01016767">
    <property type="protein sequence ID" value="CAD9252400.1"/>
    <property type="molecule type" value="Transcribed_RNA"/>
</dbReference>
<evidence type="ECO:0000256" key="3">
    <source>
        <dbReference type="ARBA" id="ARBA00022989"/>
    </source>
</evidence>
<dbReference type="Pfam" id="PF03547">
    <property type="entry name" value="Mem_trans"/>
    <property type="match status" value="1"/>
</dbReference>
<feature type="transmembrane region" description="Helical" evidence="5">
    <location>
        <begin position="115"/>
        <end position="136"/>
    </location>
</feature>
<name>A0A7S1TZN1_9STRA</name>
<feature type="transmembrane region" description="Helical" evidence="5">
    <location>
        <begin position="440"/>
        <end position="467"/>
    </location>
</feature>
<feature type="transmembrane region" description="Helical" evidence="5">
    <location>
        <begin position="50"/>
        <end position="68"/>
    </location>
</feature>
<accession>A0A7S1TZN1</accession>
<reference evidence="6" key="1">
    <citation type="submission" date="2021-01" db="EMBL/GenBank/DDBJ databases">
        <authorList>
            <person name="Corre E."/>
            <person name="Pelletier E."/>
            <person name="Niang G."/>
            <person name="Scheremetjew M."/>
            <person name="Finn R."/>
            <person name="Kale V."/>
            <person name="Holt S."/>
            <person name="Cochrane G."/>
            <person name="Meng A."/>
            <person name="Brown T."/>
            <person name="Cohen L."/>
        </authorList>
    </citation>
    <scope>NUCLEOTIDE SEQUENCE</scope>
    <source>
        <strain evidence="6">CCMP2877</strain>
    </source>
</reference>
<feature type="transmembrane region" description="Helical" evidence="5">
    <location>
        <begin position="297"/>
        <end position="318"/>
    </location>
</feature>
<keyword evidence="2 5" id="KW-0812">Transmembrane</keyword>
<keyword evidence="3 5" id="KW-1133">Transmembrane helix</keyword>
<evidence type="ECO:0000256" key="1">
    <source>
        <dbReference type="ARBA" id="ARBA00004141"/>
    </source>
</evidence>
<organism evidence="6">
    <name type="scientific">Phaeomonas parva</name>
    <dbReference type="NCBI Taxonomy" id="124430"/>
    <lineage>
        <taxon>Eukaryota</taxon>
        <taxon>Sar</taxon>
        <taxon>Stramenopiles</taxon>
        <taxon>Ochrophyta</taxon>
        <taxon>Pinguiophyceae</taxon>
        <taxon>Pinguiochrysidales</taxon>
        <taxon>Pinguiochrysidaceae</taxon>
        <taxon>Phaeomonas</taxon>
    </lineage>
</organism>
<feature type="transmembrane region" description="Helical" evidence="5">
    <location>
        <begin position="156"/>
        <end position="175"/>
    </location>
</feature>
<evidence type="ECO:0000256" key="4">
    <source>
        <dbReference type="ARBA" id="ARBA00023136"/>
    </source>
</evidence>
<feature type="transmembrane region" description="Helical" evidence="5">
    <location>
        <begin position="374"/>
        <end position="395"/>
    </location>
</feature>
<sequence>MHSSVIGPVIVASLISVGAVVVLNVIGVLGARYGPPGTGEPLFTQASLRSLALFASNLFLPCLSFVRIGSKLSVETMGTAWPAFIWSPINVGVGFAMGLLMRGFAQPAPYMRREFVMACTFGNGVALPLVLVEVLSELDVVADKDPDALEKSQTYIFAYSVILTIMIFALGHTYLDRPPKGSKSAAALAAPSSPKNSLEEAKDTDSATKLYRMSSTASDTPLMVAEVAFDDEDKVERGTSIAPVPKAERTLAAKLYNLIVKRALKKPTVIACIIGMFVGLIGPLRRGIFDEDSPIKFLVAGLEVVGSAAVGCTTLVMAGTTGRKFWSLLEDYRASKRGATGKSAGDDDVESVPCTDTVGEIKEKPYEAISLRTVIVLLVSRLVVIPAICTAIVLIAKSLGILPDDGILLLFLLLECAVPSANMVIVLCQELNNSMAAEQLAAAYLLEYLFVPITLAFWLSNAIYWALY</sequence>
<dbReference type="PANTHER" id="PTHR31419">
    <property type="entry name" value="PROTEIN PIN-LIKES 2"/>
    <property type="match status" value="1"/>
</dbReference>
<dbReference type="InterPro" id="IPR004776">
    <property type="entry name" value="Mem_transp_PIN-like"/>
</dbReference>
<feature type="transmembrane region" description="Helical" evidence="5">
    <location>
        <begin position="268"/>
        <end position="285"/>
    </location>
</feature>
<protein>
    <submittedName>
        <fullName evidence="6">Uncharacterized protein</fullName>
    </submittedName>
</protein>
<feature type="transmembrane region" description="Helical" evidence="5">
    <location>
        <begin position="6"/>
        <end position="29"/>
    </location>
</feature>
<feature type="transmembrane region" description="Helical" evidence="5">
    <location>
        <begin position="80"/>
        <end position="103"/>
    </location>
</feature>